<organism evidence="1 2">
    <name type="scientific">Vermiconidia calcicola</name>
    <dbReference type="NCBI Taxonomy" id="1690605"/>
    <lineage>
        <taxon>Eukaryota</taxon>
        <taxon>Fungi</taxon>
        <taxon>Dikarya</taxon>
        <taxon>Ascomycota</taxon>
        <taxon>Pezizomycotina</taxon>
        <taxon>Dothideomycetes</taxon>
        <taxon>Dothideomycetidae</taxon>
        <taxon>Mycosphaerellales</taxon>
        <taxon>Extremaceae</taxon>
        <taxon>Vermiconidia</taxon>
    </lineage>
</organism>
<keyword evidence="2" id="KW-1185">Reference proteome</keyword>
<name>A0ACC3NQG4_9PEZI</name>
<reference evidence="1" key="1">
    <citation type="submission" date="2023-07" db="EMBL/GenBank/DDBJ databases">
        <title>Black Yeasts Isolated from many extreme environments.</title>
        <authorList>
            <person name="Coleine C."/>
            <person name="Stajich J.E."/>
            <person name="Selbmann L."/>
        </authorList>
    </citation>
    <scope>NUCLEOTIDE SEQUENCE</scope>
    <source>
        <strain evidence="1">CCFEE 5714</strain>
    </source>
</reference>
<dbReference type="EMBL" id="JAUTXU010000018">
    <property type="protein sequence ID" value="KAK3721347.1"/>
    <property type="molecule type" value="Genomic_DNA"/>
</dbReference>
<accession>A0ACC3NQG4</accession>
<dbReference type="Proteomes" id="UP001281147">
    <property type="component" value="Unassembled WGS sequence"/>
</dbReference>
<protein>
    <submittedName>
        <fullName evidence="1">Uncharacterized protein</fullName>
    </submittedName>
</protein>
<evidence type="ECO:0000313" key="2">
    <source>
        <dbReference type="Proteomes" id="UP001281147"/>
    </source>
</evidence>
<proteinExistence type="predicted"/>
<sequence length="925" mass="103380">MLPMLRIPPKLSRGTLWRGWYAACHTTPLHGLRPNLYEKTLSGANYPDSAPPMPHIPAFTESELCHRFAQALDILHLNRSWYAFIPSHLGTNLAVDTVAKTITKAQGYHFFGNPVPREQSLHLQAQAVSLLRKNLDTSDSTLLTRALLTLYEESMRFEQLPTSELARALLYAFGGPSFGAACLEGRASTLEERKWVAAEPVWQMFQPTVEIFLLRMLAHQLMLKLPALVGAIRDVRRQSEQCDGRKTLDTSIASLAKHLLQYEDCAAETAVLHRVHILKTGSPIGRENVWHSFHFPSIDEMEAAMLYWMCRLHITTLCLHIALNVSEETDQNCSPIYPLLPAPFNTATLHAEQTRLLTNIFMSWHYTNTHGRLFATPMSTILLFVWGALEGEVCFRGLPIEKVKHWVLEKYRESAASLPVACEMDEKQMEQTSELLAGGAEKGMMVVVGGLSILLPNLRNLRQAPRAEATFHDFHLTIFDLPPNLTHTFPPAHCGHLQPSMPVPIVSQVFTEGLDSVPFLYPVLKALPWLALLYVVKRFFSGASNTSERNMHGKVVMVTGGTSGVGQAATQELAQRGAQIVLLTQHALSDPFIVEYIDDLRTETGNQLITAEQVDLASLHSIRTFATKWIDNAPPRRLDMVVLCANTLTPRGSEIKSTTGEGVEVNWMVNYLANFHLLSILSPALRAQPPDRDVRVLFGTCGSYMGGDLSHITDNSTKKPAKRTPNAPTANFSPSNAHATSKLALTTFALAFQKHLSSYKRPDNFPPNSKVLLVDPGMCRTPGTRRYLTFGSLVGLLLYLLFYPIWWMVLKSPTAGAQSFLFAAMEERFTRSEGGVLVKECDERGLGRAEEVQEDECQRLLWEYSENMVQEAEKRGASWRAKEKKGKEEGKEEVEAEAEMRGYKEKIGKKEGAKKEGSRRARKAG</sequence>
<evidence type="ECO:0000313" key="1">
    <source>
        <dbReference type="EMBL" id="KAK3721347.1"/>
    </source>
</evidence>
<comment type="caution">
    <text evidence="1">The sequence shown here is derived from an EMBL/GenBank/DDBJ whole genome shotgun (WGS) entry which is preliminary data.</text>
</comment>
<gene>
    <name evidence="1" type="ORF">LTR37_003223</name>
</gene>